<dbReference type="PANTHER" id="PTHR35761">
    <property type="entry name" value="ATR INTERACTING PROTEIN"/>
    <property type="match status" value="1"/>
</dbReference>
<accession>A0AAV0PRY4</accession>
<dbReference type="GO" id="GO:0006974">
    <property type="term" value="P:DNA damage response"/>
    <property type="evidence" value="ECO:0007669"/>
    <property type="project" value="InterPro"/>
</dbReference>
<sequence>MLIREALILLNRLVSNPGSSAIVLRVLTGSRDMASLTIEVASRLSSKEHTPIPGYYCSRPTWQPMESEVMELAQKFKRRVFAYLGSMVT</sequence>
<dbReference type="InterPro" id="IPR044952">
    <property type="entry name" value="SUV2"/>
</dbReference>
<gene>
    <name evidence="1" type="ORF">LITE_LOCUS39477</name>
</gene>
<dbReference type="EMBL" id="CAMGYJ010000009">
    <property type="protein sequence ID" value="CAI0473001.1"/>
    <property type="molecule type" value="Genomic_DNA"/>
</dbReference>
<reference evidence="1" key="1">
    <citation type="submission" date="2022-08" db="EMBL/GenBank/DDBJ databases">
        <authorList>
            <person name="Gutierrez-Valencia J."/>
        </authorList>
    </citation>
    <scope>NUCLEOTIDE SEQUENCE</scope>
</reference>
<proteinExistence type="predicted"/>
<name>A0AAV0PRY4_9ROSI</name>
<protein>
    <submittedName>
        <fullName evidence="1">Uncharacterized protein</fullName>
    </submittedName>
</protein>
<dbReference type="PANTHER" id="PTHR35761:SF1">
    <property type="entry name" value="PROTEIN SENSITIVE TO UV 2"/>
    <property type="match status" value="1"/>
</dbReference>
<keyword evidence="2" id="KW-1185">Reference proteome</keyword>
<organism evidence="1 2">
    <name type="scientific">Linum tenue</name>
    <dbReference type="NCBI Taxonomy" id="586396"/>
    <lineage>
        <taxon>Eukaryota</taxon>
        <taxon>Viridiplantae</taxon>
        <taxon>Streptophyta</taxon>
        <taxon>Embryophyta</taxon>
        <taxon>Tracheophyta</taxon>
        <taxon>Spermatophyta</taxon>
        <taxon>Magnoliopsida</taxon>
        <taxon>eudicotyledons</taxon>
        <taxon>Gunneridae</taxon>
        <taxon>Pentapetalae</taxon>
        <taxon>rosids</taxon>
        <taxon>fabids</taxon>
        <taxon>Malpighiales</taxon>
        <taxon>Linaceae</taxon>
        <taxon>Linum</taxon>
    </lineage>
</organism>
<evidence type="ECO:0000313" key="1">
    <source>
        <dbReference type="EMBL" id="CAI0473001.1"/>
    </source>
</evidence>
<dbReference type="Proteomes" id="UP001154282">
    <property type="component" value="Unassembled WGS sequence"/>
</dbReference>
<comment type="caution">
    <text evidence="1">The sequence shown here is derived from an EMBL/GenBank/DDBJ whole genome shotgun (WGS) entry which is preliminary data.</text>
</comment>
<evidence type="ECO:0000313" key="2">
    <source>
        <dbReference type="Proteomes" id="UP001154282"/>
    </source>
</evidence>
<dbReference type="AlphaFoldDB" id="A0AAV0PRY4"/>